<evidence type="ECO:0000313" key="16">
    <source>
        <dbReference type="EMBL" id="MBY0758568.1"/>
    </source>
</evidence>
<evidence type="ECO:0000256" key="9">
    <source>
        <dbReference type="ARBA" id="ARBA00022777"/>
    </source>
</evidence>
<keyword evidence="13 14" id="KW-0472">Membrane</keyword>
<evidence type="ECO:0000256" key="13">
    <source>
        <dbReference type="ARBA" id="ARBA00023136"/>
    </source>
</evidence>
<keyword evidence="10" id="KW-0067">ATP-binding</keyword>
<evidence type="ECO:0000256" key="4">
    <source>
        <dbReference type="ARBA" id="ARBA00022475"/>
    </source>
</evidence>
<dbReference type="InterPro" id="IPR005467">
    <property type="entry name" value="His_kinase_dom"/>
</dbReference>
<dbReference type="SUPFAM" id="SSF47384">
    <property type="entry name" value="Homodimeric domain of signal transducing histidine kinase"/>
    <property type="match status" value="1"/>
</dbReference>
<evidence type="ECO:0000259" key="15">
    <source>
        <dbReference type="PROSITE" id="PS50109"/>
    </source>
</evidence>
<evidence type="ECO:0000256" key="7">
    <source>
        <dbReference type="ARBA" id="ARBA00022692"/>
    </source>
</evidence>
<organism evidence="16 17">
    <name type="scientific">Sellimonas caecigallum</name>
    <dbReference type="NCBI Taxonomy" id="2592333"/>
    <lineage>
        <taxon>Bacteria</taxon>
        <taxon>Bacillati</taxon>
        <taxon>Bacillota</taxon>
        <taxon>Clostridia</taxon>
        <taxon>Lachnospirales</taxon>
        <taxon>Lachnospiraceae</taxon>
        <taxon>Sellimonas</taxon>
    </lineage>
</organism>
<dbReference type="EMBL" id="VIRV01000006">
    <property type="protein sequence ID" value="MBY0758568.1"/>
    <property type="molecule type" value="Genomic_DNA"/>
</dbReference>
<evidence type="ECO:0000256" key="6">
    <source>
        <dbReference type="ARBA" id="ARBA00022679"/>
    </source>
</evidence>
<keyword evidence="6" id="KW-0808">Transferase</keyword>
<keyword evidence="12" id="KW-0902">Two-component regulatory system</keyword>
<dbReference type="InterPro" id="IPR003594">
    <property type="entry name" value="HATPase_dom"/>
</dbReference>
<feature type="transmembrane region" description="Helical" evidence="14">
    <location>
        <begin position="6"/>
        <end position="22"/>
    </location>
</feature>
<dbReference type="Proteomes" id="UP000779049">
    <property type="component" value="Unassembled WGS sequence"/>
</dbReference>
<dbReference type="EC" id="2.7.13.3" evidence="3"/>
<dbReference type="GO" id="GO:0016301">
    <property type="term" value="F:kinase activity"/>
    <property type="evidence" value="ECO:0007669"/>
    <property type="project" value="UniProtKB-KW"/>
</dbReference>
<evidence type="ECO:0000256" key="14">
    <source>
        <dbReference type="SAM" id="Phobius"/>
    </source>
</evidence>
<proteinExistence type="predicted"/>
<keyword evidence="4" id="KW-1003">Cell membrane</keyword>
<keyword evidence="9 16" id="KW-0418">Kinase</keyword>
<dbReference type="Gene3D" id="1.10.287.130">
    <property type="match status" value="1"/>
</dbReference>
<keyword evidence="8" id="KW-0547">Nucleotide-binding</keyword>
<gene>
    <name evidence="16" type="ORF">FLB61_05605</name>
</gene>
<dbReference type="CDD" id="cd00082">
    <property type="entry name" value="HisKA"/>
    <property type="match status" value="1"/>
</dbReference>
<evidence type="ECO:0000256" key="2">
    <source>
        <dbReference type="ARBA" id="ARBA00004651"/>
    </source>
</evidence>
<evidence type="ECO:0000256" key="1">
    <source>
        <dbReference type="ARBA" id="ARBA00000085"/>
    </source>
</evidence>
<accession>A0ABS7L6K9</accession>
<dbReference type="InterPro" id="IPR036890">
    <property type="entry name" value="HATPase_C_sf"/>
</dbReference>
<comment type="subcellular location">
    <subcellularLocation>
        <location evidence="2">Cell membrane</location>
        <topology evidence="2">Multi-pass membrane protein</topology>
    </subcellularLocation>
</comment>
<keyword evidence="5" id="KW-0597">Phosphoprotein</keyword>
<dbReference type="PROSITE" id="PS50109">
    <property type="entry name" value="HIS_KIN"/>
    <property type="match status" value="1"/>
</dbReference>
<evidence type="ECO:0000256" key="12">
    <source>
        <dbReference type="ARBA" id="ARBA00023012"/>
    </source>
</evidence>
<keyword evidence="17" id="KW-1185">Reference proteome</keyword>
<dbReference type="CDD" id="cd00075">
    <property type="entry name" value="HATPase"/>
    <property type="match status" value="1"/>
</dbReference>
<evidence type="ECO:0000256" key="11">
    <source>
        <dbReference type="ARBA" id="ARBA00022989"/>
    </source>
</evidence>
<dbReference type="Pfam" id="PF02518">
    <property type="entry name" value="HATPase_c"/>
    <property type="match status" value="1"/>
</dbReference>
<evidence type="ECO:0000256" key="8">
    <source>
        <dbReference type="ARBA" id="ARBA00022741"/>
    </source>
</evidence>
<keyword evidence="7 14" id="KW-0812">Transmembrane</keyword>
<evidence type="ECO:0000256" key="10">
    <source>
        <dbReference type="ARBA" id="ARBA00022840"/>
    </source>
</evidence>
<dbReference type="InterPro" id="IPR008358">
    <property type="entry name" value="Sig_transdc_His_kin/Pase_MprB"/>
</dbReference>
<feature type="domain" description="Histidine kinase" evidence="15">
    <location>
        <begin position="88"/>
        <end position="299"/>
    </location>
</feature>
<dbReference type="PANTHER" id="PTHR45528:SF1">
    <property type="entry name" value="SENSOR HISTIDINE KINASE CPXA"/>
    <property type="match status" value="1"/>
</dbReference>
<reference evidence="16 17" key="1">
    <citation type="journal article" date="2020" name="New Microbes New Infect">
        <title>Sellimonas caecigallum sp. nov., description and genome sequence of a new member of the Sellimonas genus isolated from the cecum of feral chicken.</title>
        <authorList>
            <person name="Wongkuna S."/>
            <person name="Ghimire S."/>
            <person name="Antony L."/>
            <person name="Chankhamhaengdecha S."/>
            <person name="Janvilisri T."/>
            <person name="Scaria J."/>
        </authorList>
    </citation>
    <scope>NUCLEOTIDE SEQUENCE [LARGE SCALE GENOMIC DNA]</scope>
    <source>
        <strain evidence="16 17">SW451</strain>
    </source>
</reference>
<sequence>MGAIIVLLTAAVIILVCILIIYKRQIRDICRQLSFLKEHESNLMITKQINGGDIRELADCLNEMIERQRKERRKYLKKEQEISDIYTNLSHDIRTPLTSLNGYFELLRDSEKLEDRQRYLSVIEERIDSLKEMLEELFTYTRLKNETYNLELKELYFERILKETIFSYYDEWEKRGIEPDIQIEETSMKMLGNEQGLKRVVRNIIKNGLDHGQSQICIALRRDGQEAVCLFRNKTERPGDINPDRVFERFYKADQARSKSSAGLGLSIAKEFTTRMNGQIKAFLDDGWFAIEIRFPLLG</sequence>
<keyword evidence="11 14" id="KW-1133">Transmembrane helix</keyword>
<dbReference type="PRINTS" id="PR01780">
    <property type="entry name" value="LANTIREGPROT"/>
</dbReference>
<dbReference type="InterPro" id="IPR050398">
    <property type="entry name" value="HssS/ArlS-like"/>
</dbReference>
<comment type="catalytic activity">
    <reaction evidence="1">
        <text>ATP + protein L-histidine = ADP + protein N-phospho-L-histidine.</text>
        <dbReference type="EC" id="2.7.13.3"/>
    </reaction>
</comment>
<dbReference type="InterPro" id="IPR036097">
    <property type="entry name" value="HisK_dim/P_sf"/>
</dbReference>
<dbReference type="SMART" id="SM00387">
    <property type="entry name" value="HATPase_c"/>
    <property type="match status" value="1"/>
</dbReference>
<protein>
    <recommendedName>
        <fullName evidence="3">histidine kinase</fullName>
        <ecNumber evidence="3">2.7.13.3</ecNumber>
    </recommendedName>
</protein>
<name>A0ABS7L6K9_9FIRM</name>
<evidence type="ECO:0000256" key="5">
    <source>
        <dbReference type="ARBA" id="ARBA00022553"/>
    </source>
</evidence>
<dbReference type="InterPro" id="IPR003661">
    <property type="entry name" value="HisK_dim/P_dom"/>
</dbReference>
<dbReference type="Pfam" id="PF00512">
    <property type="entry name" value="HisKA"/>
    <property type="match status" value="1"/>
</dbReference>
<dbReference type="RefSeq" id="WP_087199127.1">
    <property type="nucleotide sequence ID" value="NZ_CP173660.1"/>
</dbReference>
<dbReference type="SMART" id="SM00388">
    <property type="entry name" value="HisKA"/>
    <property type="match status" value="1"/>
</dbReference>
<comment type="caution">
    <text evidence="16">The sequence shown here is derived from an EMBL/GenBank/DDBJ whole genome shotgun (WGS) entry which is preliminary data.</text>
</comment>
<dbReference type="Gene3D" id="3.30.565.10">
    <property type="entry name" value="Histidine kinase-like ATPase, C-terminal domain"/>
    <property type="match status" value="1"/>
</dbReference>
<dbReference type="PANTHER" id="PTHR45528">
    <property type="entry name" value="SENSOR HISTIDINE KINASE CPXA"/>
    <property type="match status" value="1"/>
</dbReference>
<evidence type="ECO:0000313" key="17">
    <source>
        <dbReference type="Proteomes" id="UP000779049"/>
    </source>
</evidence>
<dbReference type="SUPFAM" id="SSF55874">
    <property type="entry name" value="ATPase domain of HSP90 chaperone/DNA topoisomerase II/histidine kinase"/>
    <property type="match status" value="1"/>
</dbReference>
<evidence type="ECO:0000256" key="3">
    <source>
        <dbReference type="ARBA" id="ARBA00012438"/>
    </source>
</evidence>